<sequence>MGPPPMRIVFVLDNSASMLCKAATPGIMSALDIAKSTIDQFVTTRSRMVKMCDHYVLVTCDGPETEWNCTTDQFLKQLRLIRASNLASISSALENGVQFVNNHRAVSYENFALGMIPWYIMPALFVVFTDGIRDLSFRNASEFVNNAPYYTDIYRWEYRVHVLAITASGVANIPERVTQLAHLTCGHVKICPTPRIALQFVEQLAVRVAPTVCMRLKSSPTISATISFSIVQDKANWPLPLPYLVSNTTTKLPSIIPIPEIILKPVQTLIDISAIGLPYDRYDVEGGQLSNLMPPNCQQAYCHVRNSLGDESDGKAFAILTAASLFVFPYNFIRLSRLLREHSSIPLTLQQMDSWRVQLMMIPFYYFTALRVAFNRSPHLSHLPPELLNGELGNGVVTPQIKAQIERLTRMQQALLSSSAKSSPISATVLPRPKRGGRPCIRHDPTHEIPMAAMSLYQAKADAKPTFRDPLDFESTGEPLSEDVHFGSRYKKNKSRSRRLSLSVDEADQQVDEVQIPRQRQSVPLQIPDKEGNPQPQYISNLFGSLIVNHWSLSPIFWSFTSLLTLSECDPVFVTSLSHLNTALEAASSHTDLPMLINMCIEQAHKFGNSRMASVIRSMRDQLSNSMSIS</sequence>
<name>A0A0H5QHW8_9EUKA</name>
<reference evidence="3" key="1">
    <citation type="submission" date="2015-04" db="EMBL/GenBank/DDBJ databases">
        <title>The genome sequence of the plant pathogenic Rhizarian Plasmodiophora brassicae reveals insights in its biotrophic life cycle and the origin of chitin synthesis.</title>
        <authorList>
            <person name="Schwelm A."/>
            <person name="Fogelqvist J."/>
            <person name="Knaust A."/>
            <person name="Julke S."/>
            <person name="Lilja T."/>
            <person name="Dhandapani V."/>
            <person name="Bonilla-Rosso G."/>
            <person name="Karlsson M."/>
            <person name="Shevchenko A."/>
            <person name="Choi S.R."/>
            <person name="Kim H.G."/>
            <person name="Park J.Y."/>
            <person name="Lim Y.P."/>
            <person name="Ludwig-Muller J."/>
            <person name="Dixelius C."/>
        </authorList>
    </citation>
    <scope>NUCLEOTIDE SEQUENCE</scope>
    <source>
        <tissue evidence="3">Potato root galls</tissue>
    </source>
</reference>
<dbReference type="GO" id="GO:0034472">
    <property type="term" value="P:snRNA 3'-end processing"/>
    <property type="evidence" value="ECO:0007669"/>
    <property type="project" value="TreeGrafter"/>
</dbReference>
<dbReference type="AlphaFoldDB" id="A0A0H5QHW8"/>
<dbReference type="Pfam" id="PF25462">
    <property type="entry name" value="Beta-barrel_INTS6"/>
    <property type="match status" value="1"/>
</dbReference>
<dbReference type="InterPro" id="IPR036465">
    <property type="entry name" value="vWFA_dom_sf"/>
</dbReference>
<feature type="region of interest" description="Disordered" evidence="1">
    <location>
        <begin position="425"/>
        <end position="445"/>
    </location>
</feature>
<protein>
    <recommendedName>
        <fullName evidence="2">Integrator complex subunit 6-like beta-barrel domain-containing protein</fullName>
    </recommendedName>
</protein>
<organism evidence="3">
    <name type="scientific">Spongospora subterranea</name>
    <dbReference type="NCBI Taxonomy" id="70186"/>
    <lineage>
        <taxon>Eukaryota</taxon>
        <taxon>Sar</taxon>
        <taxon>Rhizaria</taxon>
        <taxon>Endomyxa</taxon>
        <taxon>Phytomyxea</taxon>
        <taxon>Plasmodiophorida</taxon>
        <taxon>Plasmodiophoridae</taxon>
        <taxon>Spongospora</taxon>
    </lineage>
</organism>
<dbReference type="InterPro" id="IPR051113">
    <property type="entry name" value="Integrator_subunit6"/>
</dbReference>
<evidence type="ECO:0000259" key="2">
    <source>
        <dbReference type="Pfam" id="PF25462"/>
    </source>
</evidence>
<dbReference type="GO" id="GO:0032039">
    <property type="term" value="C:integrator complex"/>
    <property type="evidence" value="ECO:0007669"/>
    <property type="project" value="TreeGrafter"/>
</dbReference>
<evidence type="ECO:0000256" key="1">
    <source>
        <dbReference type="SAM" id="MobiDB-lite"/>
    </source>
</evidence>
<dbReference type="PANTHER" id="PTHR12957:SF2">
    <property type="entry name" value="INTEGRATOR COMPLEX SUBUNIT 6"/>
    <property type="match status" value="1"/>
</dbReference>
<dbReference type="SUPFAM" id="SSF53300">
    <property type="entry name" value="vWA-like"/>
    <property type="match status" value="1"/>
</dbReference>
<proteinExistence type="predicted"/>
<feature type="domain" description="Integrator complex subunit 6-like beta-barrel" evidence="2">
    <location>
        <begin position="223"/>
        <end position="342"/>
    </location>
</feature>
<dbReference type="EMBL" id="HACM01001131">
    <property type="protein sequence ID" value="CRZ01573.1"/>
    <property type="molecule type" value="Transcribed_RNA"/>
</dbReference>
<dbReference type="Gene3D" id="3.40.50.410">
    <property type="entry name" value="von Willebrand factor, type A domain"/>
    <property type="match status" value="1"/>
</dbReference>
<dbReference type="PANTHER" id="PTHR12957">
    <property type="entry name" value="DEAD/H BOX POLYPEPTIDE 26/DICE1-RELATED"/>
    <property type="match status" value="1"/>
</dbReference>
<dbReference type="InterPro" id="IPR057413">
    <property type="entry name" value="Beta-barrel_INTS6"/>
</dbReference>
<evidence type="ECO:0000313" key="3">
    <source>
        <dbReference type="EMBL" id="CRZ01573.1"/>
    </source>
</evidence>
<accession>A0A0H5QHW8</accession>